<organism evidence="4 5">
    <name type="scientific">Ornithinibacillus salinisoli</name>
    <dbReference type="NCBI Taxonomy" id="1848459"/>
    <lineage>
        <taxon>Bacteria</taxon>
        <taxon>Bacillati</taxon>
        <taxon>Bacillota</taxon>
        <taxon>Bacilli</taxon>
        <taxon>Bacillales</taxon>
        <taxon>Bacillaceae</taxon>
        <taxon>Ornithinibacillus</taxon>
    </lineage>
</organism>
<keyword evidence="1" id="KW-0547">Nucleotide-binding</keyword>
<dbReference type="Pfam" id="PF02597">
    <property type="entry name" value="ThiS"/>
    <property type="match status" value="1"/>
</dbReference>
<dbReference type="InterPro" id="IPR044672">
    <property type="entry name" value="MOCS2A"/>
</dbReference>
<comment type="similarity">
    <text evidence="2">Belongs to the MoaD family.</text>
</comment>
<proteinExistence type="inferred from homology"/>
<dbReference type="NCBIfam" id="TIGR01682">
    <property type="entry name" value="moaD"/>
    <property type="match status" value="1"/>
</dbReference>
<keyword evidence="5" id="KW-1185">Reference proteome</keyword>
<dbReference type="InterPro" id="IPR016155">
    <property type="entry name" value="Mopterin_synth/thiamin_S_b"/>
</dbReference>
<dbReference type="SUPFAM" id="SSF54285">
    <property type="entry name" value="MoaD/ThiS"/>
    <property type="match status" value="1"/>
</dbReference>
<reference evidence="5" key="1">
    <citation type="journal article" date="2019" name="Int. J. Syst. Evol. Microbiol.">
        <title>The Global Catalogue of Microorganisms (GCM) 10K type strain sequencing project: providing services to taxonomists for standard genome sequencing and annotation.</title>
        <authorList>
            <consortium name="The Broad Institute Genomics Platform"/>
            <consortium name="The Broad Institute Genome Sequencing Center for Infectious Disease"/>
            <person name="Wu L."/>
            <person name="Ma J."/>
        </authorList>
    </citation>
    <scope>NUCLEOTIDE SEQUENCE [LARGE SCALE GENOMIC DNA]</scope>
    <source>
        <strain evidence="5">R28</strain>
    </source>
</reference>
<gene>
    <name evidence="4" type="primary">moaD</name>
    <name evidence="4" type="ORF">ACFSJF_19650</name>
</gene>
<dbReference type="InterPro" id="IPR012675">
    <property type="entry name" value="Beta-grasp_dom_sf"/>
</dbReference>
<evidence type="ECO:0000256" key="3">
    <source>
        <dbReference type="ARBA" id="ARBA00024247"/>
    </source>
</evidence>
<dbReference type="Proteomes" id="UP001597383">
    <property type="component" value="Unassembled WGS sequence"/>
</dbReference>
<protein>
    <recommendedName>
        <fullName evidence="3">Molybdopterin synthase sulfur carrier subunit</fullName>
    </recommendedName>
</protein>
<dbReference type="EMBL" id="JBHUHQ010000039">
    <property type="protein sequence ID" value="MFD2046486.1"/>
    <property type="molecule type" value="Genomic_DNA"/>
</dbReference>
<dbReference type="PANTHER" id="PTHR33359:SF1">
    <property type="entry name" value="MOLYBDOPTERIN SYNTHASE SULFUR CARRIER SUBUNIT"/>
    <property type="match status" value="1"/>
</dbReference>
<evidence type="ECO:0000256" key="2">
    <source>
        <dbReference type="ARBA" id="ARBA00024200"/>
    </source>
</evidence>
<sequence length="77" mass="8602">MITILLFAQLQEEISKDRIELHADHLTVRELKDNLQKEYPFSRLDSVMVAVNEVYALDHDIVTAGDVVALIPPVSGG</sequence>
<dbReference type="PANTHER" id="PTHR33359">
    <property type="entry name" value="MOLYBDOPTERIN SYNTHASE SULFUR CARRIER SUBUNIT"/>
    <property type="match status" value="1"/>
</dbReference>
<evidence type="ECO:0000313" key="4">
    <source>
        <dbReference type="EMBL" id="MFD2046486.1"/>
    </source>
</evidence>
<evidence type="ECO:0000313" key="5">
    <source>
        <dbReference type="Proteomes" id="UP001597383"/>
    </source>
</evidence>
<evidence type="ECO:0000256" key="1">
    <source>
        <dbReference type="ARBA" id="ARBA00022741"/>
    </source>
</evidence>
<dbReference type="InterPro" id="IPR003749">
    <property type="entry name" value="ThiS/MoaD-like"/>
</dbReference>
<name>A0ABW4W5T2_9BACI</name>
<comment type="caution">
    <text evidence="4">The sequence shown here is derived from an EMBL/GenBank/DDBJ whole genome shotgun (WGS) entry which is preliminary data.</text>
</comment>
<dbReference type="RefSeq" id="WP_377558463.1">
    <property type="nucleotide sequence ID" value="NZ_JBHUHQ010000039.1"/>
</dbReference>
<accession>A0ABW4W5T2</accession>
<dbReference type="CDD" id="cd00754">
    <property type="entry name" value="Ubl_MoaD"/>
    <property type="match status" value="1"/>
</dbReference>
<dbReference type="Gene3D" id="3.10.20.30">
    <property type="match status" value="1"/>
</dbReference>